<feature type="non-terminal residue" evidence="2">
    <location>
        <position position="1"/>
    </location>
</feature>
<keyword evidence="3" id="KW-1185">Reference proteome</keyword>
<evidence type="ECO:0000256" key="1">
    <source>
        <dbReference type="SAM" id="Phobius"/>
    </source>
</evidence>
<dbReference type="EMBL" id="CAXKWB010026278">
    <property type="protein sequence ID" value="CAL4129905.1"/>
    <property type="molecule type" value="Genomic_DNA"/>
</dbReference>
<evidence type="ECO:0000313" key="2">
    <source>
        <dbReference type="EMBL" id="CAL4129905.1"/>
    </source>
</evidence>
<keyword evidence="1" id="KW-0812">Transmembrane</keyword>
<accession>A0AAV2RP64</accession>
<gene>
    <name evidence="2" type="ORF">MNOR_LOCUS26384</name>
</gene>
<keyword evidence="1" id="KW-1133">Transmembrane helix</keyword>
<reference evidence="2 3" key="1">
    <citation type="submission" date="2024-05" db="EMBL/GenBank/DDBJ databases">
        <authorList>
            <person name="Wallberg A."/>
        </authorList>
    </citation>
    <scope>NUCLEOTIDE SEQUENCE [LARGE SCALE GENOMIC DNA]</scope>
</reference>
<proteinExistence type="predicted"/>
<organism evidence="2 3">
    <name type="scientific">Meganyctiphanes norvegica</name>
    <name type="common">Northern krill</name>
    <name type="synonym">Thysanopoda norvegica</name>
    <dbReference type="NCBI Taxonomy" id="48144"/>
    <lineage>
        <taxon>Eukaryota</taxon>
        <taxon>Metazoa</taxon>
        <taxon>Ecdysozoa</taxon>
        <taxon>Arthropoda</taxon>
        <taxon>Crustacea</taxon>
        <taxon>Multicrustacea</taxon>
        <taxon>Malacostraca</taxon>
        <taxon>Eumalacostraca</taxon>
        <taxon>Eucarida</taxon>
        <taxon>Euphausiacea</taxon>
        <taxon>Euphausiidae</taxon>
        <taxon>Meganyctiphanes</taxon>
    </lineage>
</organism>
<feature type="transmembrane region" description="Helical" evidence="1">
    <location>
        <begin position="20"/>
        <end position="42"/>
    </location>
</feature>
<dbReference type="Proteomes" id="UP001497623">
    <property type="component" value="Unassembled WGS sequence"/>
</dbReference>
<comment type="caution">
    <text evidence="2">The sequence shown here is derived from an EMBL/GenBank/DDBJ whole genome shotgun (WGS) entry which is preliminary data.</text>
</comment>
<dbReference type="AlphaFoldDB" id="A0AAV2RP64"/>
<sequence>CCRRLLNMSPRTRSRFIHHLMGTVPILDIIIYRMLNIFIAGLNNEDNLISNFFKNTQLANSSYMQVNIYEKLECFNVTYHDLFSINKSKLKNILNNLKGEKDWQCNMLDELLSMSDGNVTTDLDLKYNEIKYMLNQVSTDFLVD</sequence>
<name>A0AAV2RP64_MEGNR</name>
<keyword evidence="1" id="KW-0472">Membrane</keyword>
<evidence type="ECO:0000313" key="3">
    <source>
        <dbReference type="Proteomes" id="UP001497623"/>
    </source>
</evidence>
<protein>
    <submittedName>
        <fullName evidence="2">Uncharacterized protein</fullName>
    </submittedName>
</protein>